<evidence type="ECO:0000259" key="5">
    <source>
        <dbReference type="PROSITE" id="PS50041"/>
    </source>
</evidence>
<evidence type="ECO:0000256" key="3">
    <source>
        <dbReference type="ARBA" id="ARBA00023157"/>
    </source>
</evidence>
<evidence type="ECO:0000256" key="2">
    <source>
        <dbReference type="ARBA" id="ARBA00022734"/>
    </source>
</evidence>
<dbReference type="InterPro" id="IPR016186">
    <property type="entry name" value="C-type_lectin-like/link_sf"/>
</dbReference>
<dbReference type="InterPro" id="IPR018378">
    <property type="entry name" value="C-type_lectin_CS"/>
</dbReference>
<name>A0A6J2GRF1_9PASS</name>
<keyword evidence="4" id="KW-1133">Transmembrane helix</keyword>
<dbReference type="SMART" id="SM00034">
    <property type="entry name" value="CLECT"/>
    <property type="match status" value="1"/>
</dbReference>
<evidence type="ECO:0000313" key="7">
    <source>
        <dbReference type="RefSeq" id="XP_027577872.2"/>
    </source>
</evidence>
<keyword evidence="6" id="KW-1185">Reference proteome</keyword>
<dbReference type="GO" id="GO:0005886">
    <property type="term" value="C:plasma membrane"/>
    <property type="evidence" value="ECO:0007669"/>
    <property type="project" value="UniProtKB-SubCell"/>
</dbReference>
<dbReference type="InParanoid" id="A0A6J2GRF1"/>
<dbReference type="InterPro" id="IPR050828">
    <property type="entry name" value="C-type_lectin/matrix_domain"/>
</dbReference>
<keyword evidence="4" id="KW-0472">Membrane</keyword>
<gene>
    <name evidence="7" type="primary">LOC113988444</name>
</gene>
<keyword evidence="2" id="KW-0430">Lectin</keyword>
<evidence type="ECO:0000313" key="6">
    <source>
        <dbReference type="Proteomes" id="UP000504627"/>
    </source>
</evidence>
<keyword evidence="3" id="KW-1015">Disulfide bond</keyword>
<dbReference type="Proteomes" id="UP000504627">
    <property type="component" value="Unplaced"/>
</dbReference>
<dbReference type="GO" id="GO:0030246">
    <property type="term" value="F:carbohydrate binding"/>
    <property type="evidence" value="ECO:0007669"/>
    <property type="project" value="UniProtKB-KW"/>
</dbReference>
<dbReference type="Pfam" id="PF00059">
    <property type="entry name" value="Lectin_C"/>
    <property type="match status" value="1"/>
</dbReference>
<dbReference type="SUPFAM" id="SSF56436">
    <property type="entry name" value="C-type lectin-like"/>
    <property type="match status" value="1"/>
</dbReference>
<dbReference type="CDD" id="cd03593">
    <property type="entry name" value="CLECT_NK_receptors_like"/>
    <property type="match status" value="1"/>
</dbReference>
<dbReference type="InterPro" id="IPR033992">
    <property type="entry name" value="NKR-like_CTLD"/>
</dbReference>
<sequence length="228" mass="25358">MPHVQEGACPGQGGASSNFAVIQDMEGRSNWKNGEKAEESPCLQDGSETRNIQNTILGKCVGNWFRSHPVLTVVLAVLLLLALLLALVVAMAVLAVRSLGEIPVTPRPPEFLACPEAWVGYNRVCYYLSRDEGTWEQARDRCSELGASLAVLSDREMDHVFRLNGNLDYWLGLRRRGERFQWVDGSSYNSSLEVLGNSECVYLADNKLRSEDCSKQLPYLCSNPQPHL</sequence>
<evidence type="ECO:0000256" key="1">
    <source>
        <dbReference type="ARBA" id="ARBA00004401"/>
    </source>
</evidence>
<feature type="transmembrane region" description="Helical" evidence="4">
    <location>
        <begin position="73"/>
        <end position="96"/>
    </location>
</feature>
<dbReference type="PROSITE" id="PS00615">
    <property type="entry name" value="C_TYPE_LECTIN_1"/>
    <property type="match status" value="1"/>
</dbReference>
<protein>
    <submittedName>
        <fullName evidence="7">Early activation antigen CD69-like</fullName>
    </submittedName>
</protein>
<dbReference type="Gene3D" id="3.10.100.10">
    <property type="entry name" value="Mannose-Binding Protein A, subunit A"/>
    <property type="match status" value="1"/>
</dbReference>
<organism evidence="6 7">
    <name type="scientific">Pipra filicauda</name>
    <name type="common">Wire-tailed manakin</name>
    <dbReference type="NCBI Taxonomy" id="649802"/>
    <lineage>
        <taxon>Eukaryota</taxon>
        <taxon>Metazoa</taxon>
        <taxon>Chordata</taxon>
        <taxon>Craniata</taxon>
        <taxon>Vertebrata</taxon>
        <taxon>Euteleostomi</taxon>
        <taxon>Archelosauria</taxon>
        <taxon>Archosauria</taxon>
        <taxon>Dinosauria</taxon>
        <taxon>Saurischia</taxon>
        <taxon>Theropoda</taxon>
        <taxon>Coelurosauria</taxon>
        <taxon>Aves</taxon>
        <taxon>Neognathae</taxon>
        <taxon>Neoaves</taxon>
        <taxon>Telluraves</taxon>
        <taxon>Australaves</taxon>
        <taxon>Passeriformes</taxon>
        <taxon>Pipridae</taxon>
        <taxon>Pipra</taxon>
    </lineage>
</organism>
<accession>A0A6J2GRF1</accession>
<feature type="domain" description="C-type lectin" evidence="5">
    <location>
        <begin position="121"/>
        <end position="222"/>
    </location>
</feature>
<dbReference type="PANTHER" id="PTHR45710">
    <property type="entry name" value="C-TYPE LECTIN DOMAIN-CONTAINING PROTEIN 180"/>
    <property type="match status" value="1"/>
</dbReference>
<dbReference type="AlphaFoldDB" id="A0A6J2GRF1"/>
<keyword evidence="4" id="KW-0812">Transmembrane</keyword>
<dbReference type="PROSITE" id="PS50041">
    <property type="entry name" value="C_TYPE_LECTIN_2"/>
    <property type="match status" value="1"/>
</dbReference>
<dbReference type="PANTHER" id="PTHR45710:SF26">
    <property type="entry name" value="RH26557P"/>
    <property type="match status" value="1"/>
</dbReference>
<reference evidence="7" key="1">
    <citation type="submission" date="2025-08" db="UniProtKB">
        <authorList>
            <consortium name="RefSeq"/>
        </authorList>
    </citation>
    <scope>IDENTIFICATION</scope>
    <source>
        <tissue evidence="7">Muscle</tissue>
    </source>
</reference>
<dbReference type="RefSeq" id="XP_027577872.2">
    <property type="nucleotide sequence ID" value="XM_027722071.2"/>
</dbReference>
<proteinExistence type="predicted"/>
<evidence type="ECO:0000256" key="4">
    <source>
        <dbReference type="SAM" id="Phobius"/>
    </source>
</evidence>
<dbReference type="GeneID" id="113988444"/>
<dbReference type="InterPro" id="IPR016187">
    <property type="entry name" value="CTDL_fold"/>
</dbReference>
<comment type="subcellular location">
    <subcellularLocation>
        <location evidence="1">Cell membrane</location>
        <topology evidence="1">Single-pass type II membrane protein</topology>
    </subcellularLocation>
</comment>
<dbReference type="InterPro" id="IPR001304">
    <property type="entry name" value="C-type_lectin-like"/>
</dbReference>